<organism evidence="3">
    <name type="scientific">Gaeumannomyces tritici (strain R3-111a-1)</name>
    <name type="common">Wheat and barley take-all root rot fungus</name>
    <name type="synonym">Gaeumannomyces graminis var. tritici</name>
    <dbReference type="NCBI Taxonomy" id="644352"/>
    <lineage>
        <taxon>Eukaryota</taxon>
        <taxon>Fungi</taxon>
        <taxon>Dikarya</taxon>
        <taxon>Ascomycota</taxon>
        <taxon>Pezizomycotina</taxon>
        <taxon>Sordariomycetes</taxon>
        <taxon>Sordariomycetidae</taxon>
        <taxon>Magnaporthales</taxon>
        <taxon>Magnaporthaceae</taxon>
        <taxon>Gaeumannomyces</taxon>
    </lineage>
</organism>
<dbReference type="RefSeq" id="XP_009223499.1">
    <property type="nucleotide sequence ID" value="XM_009225235.1"/>
</dbReference>
<gene>
    <name evidence="4" type="primary">20347869</name>
    <name evidence="3" type="ORF">GGTG_07411</name>
</gene>
<dbReference type="SMART" id="SM01327">
    <property type="entry name" value="Zds_C"/>
    <property type="match status" value="1"/>
</dbReference>
<reference evidence="4" key="5">
    <citation type="submission" date="2018-04" db="UniProtKB">
        <authorList>
            <consortium name="EnsemblFungi"/>
        </authorList>
    </citation>
    <scope>IDENTIFICATION</scope>
    <source>
        <strain evidence="4">R3-111a-1</strain>
    </source>
</reference>
<name>J3P1L3_GAET3</name>
<evidence type="ECO:0000313" key="3">
    <source>
        <dbReference type="EMBL" id="EJT73555.1"/>
    </source>
</evidence>
<dbReference type="Proteomes" id="UP000006039">
    <property type="component" value="Unassembled WGS sequence"/>
</dbReference>
<feature type="region of interest" description="Disordered" evidence="1">
    <location>
        <begin position="268"/>
        <end position="305"/>
    </location>
</feature>
<proteinExistence type="predicted"/>
<dbReference type="InterPro" id="IPR013941">
    <property type="entry name" value="ZDS1_C"/>
</dbReference>
<dbReference type="Pfam" id="PF08632">
    <property type="entry name" value="Zds_C"/>
    <property type="match status" value="1"/>
</dbReference>
<dbReference type="EnsemblFungi" id="EJT73555">
    <property type="protein sequence ID" value="EJT73555"/>
    <property type="gene ID" value="GGTG_07411"/>
</dbReference>
<feature type="compositionally biased region" description="Low complexity" evidence="1">
    <location>
        <begin position="860"/>
        <end position="875"/>
    </location>
</feature>
<dbReference type="InterPro" id="IPR040206">
    <property type="entry name" value="Zds1/2"/>
</dbReference>
<reference evidence="3" key="2">
    <citation type="submission" date="2010-07" db="EMBL/GenBank/DDBJ databases">
        <authorList>
            <consortium name="The Broad Institute Genome Sequencing Platform"/>
            <consortium name="Broad Institute Genome Sequencing Center for Infectious Disease"/>
            <person name="Ma L.-J."/>
            <person name="Dead R."/>
            <person name="Young S."/>
            <person name="Zeng Q."/>
            <person name="Koehrsen M."/>
            <person name="Alvarado L."/>
            <person name="Berlin A."/>
            <person name="Chapman S.B."/>
            <person name="Chen Z."/>
            <person name="Freedman E."/>
            <person name="Gellesch M."/>
            <person name="Goldberg J."/>
            <person name="Griggs A."/>
            <person name="Gujja S."/>
            <person name="Heilman E.R."/>
            <person name="Heiman D."/>
            <person name="Hepburn T."/>
            <person name="Howarth C."/>
            <person name="Jen D."/>
            <person name="Larson L."/>
            <person name="Mehta T."/>
            <person name="Neiman D."/>
            <person name="Pearson M."/>
            <person name="Roberts A."/>
            <person name="Saif S."/>
            <person name="Shea T."/>
            <person name="Shenoy N."/>
            <person name="Sisk P."/>
            <person name="Stolte C."/>
            <person name="Sykes S."/>
            <person name="Walk T."/>
            <person name="White J."/>
            <person name="Yandava C."/>
            <person name="Haas B."/>
            <person name="Nusbaum C."/>
            <person name="Birren B."/>
        </authorList>
    </citation>
    <scope>NUCLEOTIDE SEQUENCE</scope>
    <source>
        <strain evidence="3">R3-111a-1</strain>
    </source>
</reference>
<evidence type="ECO:0000259" key="2">
    <source>
        <dbReference type="SMART" id="SM01327"/>
    </source>
</evidence>
<feature type="compositionally biased region" description="Polar residues" evidence="1">
    <location>
        <begin position="589"/>
        <end position="620"/>
    </location>
</feature>
<dbReference type="STRING" id="644352.J3P1L3"/>
<feature type="compositionally biased region" description="Low complexity" evidence="1">
    <location>
        <begin position="459"/>
        <end position="478"/>
    </location>
</feature>
<feature type="compositionally biased region" description="Basic and acidic residues" evidence="1">
    <location>
        <begin position="847"/>
        <end position="859"/>
    </location>
</feature>
<dbReference type="GeneID" id="20347869"/>
<evidence type="ECO:0000256" key="1">
    <source>
        <dbReference type="SAM" id="MobiDB-lite"/>
    </source>
</evidence>
<dbReference type="PANTHER" id="PTHR28089:SF1">
    <property type="entry name" value="PROTEIN ZDS1-RELATED"/>
    <property type="match status" value="1"/>
</dbReference>
<dbReference type="eggNOG" id="ENOG502S3J1">
    <property type="taxonomic scope" value="Eukaryota"/>
</dbReference>
<dbReference type="PANTHER" id="PTHR28089">
    <property type="entry name" value="PROTEIN ZDS1-RELATED"/>
    <property type="match status" value="1"/>
</dbReference>
<dbReference type="GO" id="GO:0010971">
    <property type="term" value="P:positive regulation of G2/M transition of mitotic cell cycle"/>
    <property type="evidence" value="ECO:0007669"/>
    <property type="project" value="TreeGrafter"/>
</dbReference>
<reference evidence="3" key="3">
    <citation type="submission" date="2010-09" db="EMBL/GenBank/DDBJ databases">
        <title>Annotation of Gaeumannomyces graminis var. tritici R3-111a-1.</title>
        <authorList>
            <consortium name="The Broad Institute Genome Sequencing Platform"/>
            <person name="Ma L.-J."/>
            <person name="Dead R."/>
            <person name="Young S.K."/>
            <person name="Zeng Q."/>
            <person name="Gargeya S."/>
            <person name="Fitzgerald M."/>
            <person name="Haas B."/>
            <person name="Abouelleil A."/>
            <person name="Alvarado L."/>
            <person name="Arachchi H.M."/>
            <person name="Berlin A."/>
            <person name="Brown A."/>
            <person name="Chapman S.B."/>
            <person name="Chen Z."/>
            <person name="Dunbar C."/>
            <person name="Freedman E."/>
            <person name="Gearin G."/>
            <person name="Gellesch M."/>
            <person name="Goldberg J."/>
            <person name="Griggs A."/>
            <person name="Gujja S."/>
            <person name="Heiman D."/>
            <person name="Howarth C."/>
            <person name="Larson L."/>
            <person name="Lui A."/>
            <person name="MacDonald P.J.P."/>
            <person name="Mehta T."/>
            <person name="Montmayeur A."/>
            <person name="Murphy C."/>
            <person name="Neiman D."/>
            <person name="Pearson M."/>
            <person name="Priest M."/>
            <person name="Roberts A."/>
            <person name="Saif S."/>
            <person name="Shea T."/>
            <person name="Shenoy N."/>
            <person name="Sisk P."/>
            <person name="Stolte C."/>
            <person name="Sykes S."/>
            <person name="Yandava C."/>
            <person name="Wortman J."/>
            <person name="Nusbaum C."/>
            <person name="Birren B."/>
        </authorList>
    </citation>
    <scope>NUCLEOTIDE SEQUENCE</scope>
    <source>
        <strain evidence="3">R3-111a-1</strain>
    </source>
</reference>
<keyword evidence="5" id="KW-1185">Reference proteome</keyword>
<accession>J3P1L3</accession>
<sequence length="935" mass="102728">MMTSSRPRDVGGSFSSRRGHAPQLSISDPSHHVTEAIGTMYGDSDDESGPDSRRESRQDHLPSPETARKGRPLSFLSSPAGGEQIRSPEGTAHVLPEARQKLARSTSEKTMATLAIPTGDDDANGLKKSQTMPARASSKRTGSSDGPASPGPMSPMSPTLSLRDVQEAESSQFPLGSIDNPNDIAQELSNLQALRRMSMDVGNNSDPDLLPFSGISLMAMPSIAPSGEDDAGDLSRLLWVPAKVHPELAPDQFKNFLEDRVKTIKRRSGDSMLSVDGLDRSNSAGLRRKKSMLSRQIDSTSSSAADDAFERLGRQHSTNGRSGPELSLNELVKDPTRAVQRLAQETQEAAAQGDMPILPVAPGMGLRRSTRTTYRKGGSLRSGDRAPFAKRVAARDAEKDGDKDVDDPTVPPIPKIEATPPGHGLSRVQSEPVAAGETNFSRPTRSVRRQQPFQRDVLSPTSPSATDPSAASSPSAQSHVDETPISPGTSLSTQPSAWERPRTSDSSRSGAPSVPQIVETPPPRPEEEDDSVSSDQKSSVAFPQRSSSQKSTENEQADQQLPPRSQKRPPSAKSHEPSPTGVPPATDGSKAQSLENLAQNLTSPPGSGGANRTDSLTFIPTLSPAEDKEKRKSKEKDEGESTKSTAWKWFRGEDREKKKKEKEEQAKKARSRTSAEKGHDNARLDVLQNSIDNALQRGRESLLLDRDSAENKLHDERKKESGRKSGEGKKEKDGFFGSIFGSKKTKGDKDGGSDSKSSLGAGGGRGKQRALSPEPPPRQLVPDVDYHYTRFPIVEERAIYRMAHIKLANPRRSLLSQVLLSNFMYSYLAKVQAMHPQLNVPVSPQQKRQEEERKRREQEQQQQQQYLLEQQQLQEAEQDGGQNSFDQYNFDYHRSSNQYGDPQQQTDSSLDYIDDSQIYEYEQHEDDRRRDNDMW</sequence>
<evidence type="ECO:0000313" key="4">
    <source>
        <dbReference type="EnsemblFungi" id="EJT73555"/>
    </source>
</evidence>
<dbReference type="GO" id="GO:0030010">
    <property type="term" value="P:establishment of cell polarity"/>
    <property type="evidence" value="ECO:0007669"/>
    <property type="project" value="TreeGrafter"/>
</dbReference>
<feature type="compositionally biased region" description="Basic and acidic residues" evidence="1">
    <location>
        <begin position="650"/>
        <end position="683"/>
    </location>
</feature>
<dbReference type="OrthoDB" id="5589766at2759"/>
<feature type="compositionally biased region" description="Basic and acidic residues" evidence="1">
    <location>
        <begin position="50"/>
        <end position="68"/>
    </location>
</feature>
<feature type="compositionally biased region" description="Basic and acidic residues" evidence="1">
    <location>
        <begin position="625"/>
        <end position="641"/>
    </location>
</feature>
<reference evidence="5" key="1">
    <citation type="submission" date="2010-07" db="EMBL/GenBank/DDBJ databases">
        <title>The genome sequence of Gaeumannomyces graminis var. tritici strain R3-111a-1.</title>
        <authorList>
            <consortium name="The Broad Institute Genome Sequencing Platform"/>
            <person name="Ma L.-J."/>
            <person name="Dead R."/>
            <person name="Young S."/>
            <person name="Zeng Q."/>
            <person name="Koehrsen M."/>
            <person name="Alvarado L."/>
            <person name="Berlin A."/>
            <person name="Chapman S.B."/>
            <person name="Chen Z."/>
            <person name="Freedman E."/>
            <person name="Gellesch M."/>
            <person name="Goldberg J."/>
            <person name="Griggs A."/>
            <person name="Gujja S."/>
            <person name="Heilman E.R."/>
            <person name="Heiman D."/>
            <person name="Hepburn T."/>
            <person name="Howarth C."/>
            <person name="Jen D."/>
            <person name="Larson L."/>
            <person name="Mehta T."/>
            <person name="Neiman D."/>
            <person name="Pearson M."/>
            <person name="Roberts A."/>
            <person name="Saif S."/>
            <person name="Shea T."/>
            <person name="Shenoy N."/>
            <person name="Sisk P."/>
            <person name="Stolte C."/>
            <person name="Sykes S."/>
            <person name="Walk T."/>
            <person name="White J."/>
            <person name="Yandava C."/>
            <person name="Haas B."/>
            <person name="Nusbaum C."/>
            <person name="Birren B."/>
        </authorList>
    </citation>
    <scope>NUCLEOTIDE SEQUENCE [LARGE SCALE GENOMIC DNA]</scope>
    <source>
        <strain evidence="5">R3-111a-1</strain>
    </source>
</reference>
<dbReference type="GO" id="GO:0005737">
    <property type="term" value="C:cytoplasm"/>
    <property type="evidence" value="ECO:0007669"/>
    <property type="project" value="TreeGrafter"/>
</dbReference>
<feature type="compositionally biased region" description="Basic and acidic residues" evidence="1">
    <location>
        <begin position="697"/>
        <end position="734"/>
    </location>
</feature>
<feature type="region of interest" description="Disordered" evidence="1">
    <location>
        <begin position="356"/>
        <end position="783"/>
    </location>
</feature>
<feature type="compositionally biased region" description="Basic and acidic residues" evidence="1">
    <location>
        <begin position="921"/>
        <end position="935"/>
    </location>
</feature>
<feature type="compositionally biased region" description="Polar residues" evidence="1">
    <location>
        <begin position="895"/>
        <end position="909"/>
    </location>
</feature>
<protein>
    <recommendedName>
        <fullName evidence="2">Protein Zds1 C-terminal domain-containing protein</fullName>
    </recommendedName>
</protein>
<dbReference type="HOGENOM" id="CLU_004908_0_0_1"/>
<dbReference type="AlphaFoldDB" id="J3P1L3"/>
<feature type="compositionally biased region" description="Basic and acidic residues" evidence="1">
    <location>
        <begin position="393"/>
        <end position="402"/>
    </location>
</feature>
<feature type="region of interest" description="Disordered" evidence="1">
    <location>
        <begin position="839"/>
        <end position="935"/>
    </location>
</feature>
<dbReference type="EMBL" id="GL385398">
    <property type="protein sequence ID" value="EJT73555.1"/>
    <property type="molecule type" value="Genomic_DNA"/>
</dbReference>
<reference evidence="4" key="4">
    <citation type="journal article" date="2015" name="G3 (Bethesda)">
        <title>Genome sequences of three phytopathogenic species of the Magnaporthaceae family of fungi.</title>
        <authorList>
            <person name="Okagaki L.H."/>
            <person name="Nunes C.C."/>
            <person name="Sailsbery J."/>
            <person name="Clay B."/>
            <person name="Brown D."/>
            <person name="John T."/>
            <person name="Oh Y."/>
            <person name="Young N."/>
            <person name="Fitzgerald M."/>
            <person name="Haas B.J."/>
            <person name="Zeng Q."/>
            <person name="Young S."/>
            <person name="Adiconis X."/>
            <person name="Fan L."/>
            <person name="Levin J.Z."/>
            <person name="Mitchell T.K."/>
            <person name="Okubara P.A."/>
            <person name="Farman M.L."/>
            <person name="Kohn L.M."/>
            <person name="Birren B."/>
            <person name="Ma L.-J."/>
            <person name="Dean R.A."/>
        </authorList>
    </citation>
    <scope>NUCLEOTIDE SEQUENCE</scope>
    <source>
        <strain evidence="4">R3-111a-1</strain>
    </source>
</reference>
<feature type="region of interest" description="Disordered" evidence="1">
    <location>
        <begin position="1"/>
        <end position="182"/>
    </location>
</feature>
<dbReference type="VEuPathDB" id="FungiDB:GGTG_07411"/>
<feature type="domain" description="Protein Zds1 C-terminal" evidence="2">
    <location>
        <begin position="780"/>
        <end position="832"/>
    </location>
</feature>
<feature type="compositionally biased region" description="Polar residues" evidence="1">
    <location>
        <begin position="486"/>
        <end position="496"/>
    </location>
</feature>
<feature type="compositionally biased region" description="Polar residues" evidence="1">
    <location>
        <begin position="438"/>
        <end position="453"/>
    </location>
</feature>
<evidence type="ECO:0000313" key="5">
    <source>
        <dbReference type="Proteomes" id="UP000006039"/>
    </source>
</evidence>